<feature type="region of interest" description="Disordered" evidence="11">
    <location>
        <begin position="1"/>
        <end position="32"/>
    </location>
</feature>
<feature type="compositionally biased region" description="Basic and acidic residues" evidence="11">
    <location>
        <begin position="1509"/>
        <end position="1518"/>
    </location>
</feature>
<dbReference type="InterPro" id="IPR027484">
    <property type="entry name" value="PInositol-4-P-5-kinase_N"/>
</dbReference>
<comment type="caution">
    <text evidence="14">The sequence shown here is derived from an EMBL/GenBank/DDBJ whole genome shotgun (WGS) entry which is preliminary data.</text>
</comment>
<dbReference type="GO" id="GO:0008270">
    <property type="term" value="F:zinc ion binding"/>
    <property type="evidence" value="ECO:0007669"/>
    <property type="project" value="UniProtKB-KW"/>
</dbReference>
<dbReference type="GO" id="GO:0000285">
    <property type="term" value="F:1-phosphatidylinositol-3-phosphate 5-kinase activity"/>
    <property type="evidence" value="ECO:0007669"/>
    <property type="project" value="UniProtKB-EC"/>
</dbReference>
<dbReference type="InterPro" id="IPR002498">
    <property type="entry name" value="PInositol-4-P-4/5-kinase_core"/>
</dbReference>
<dbReference type="VEuPathDB" id="FungiDB:Malapachy_0633"/>
<evidence type="ECO:0000256" key="11">
    <source>
        <dbReference type="SAM" id="MobiDB-lite"/>
    </source>
</evidence>
<dbReference type="EMBL" id="LGAV01000003">
    <property type="protein sequence ID" value="KOS14691.1"/>
    <property type="molecule type" value="Genomic_DNA"/>
</dbReference>
<dbReference type="Proteomes" id="UP000037751">
    <property type="component" value="Unassembled WGS sequence"/>
</dbReference>
<sequence length="2148" mass="239319">MSVRRSDAVATPTHATTSAMSHDTATAQPSREMVSFGFLPEADDHPASPFAFGSLLGRMRTAFAAASSSDAPKRAPVLKERISHPIPPPPPPTRRRSSRLYRAPHHVSAPAHGIIPLRTVSPLVTMTPVNSVSLPQDDGTVRPLPGHEEAEAESDSRRNESAWSFLGGAIQSVPGFPLGGDVLDDAQSFTTVRRGRSDVGDETLSTISARPSADAWIRRFRGEGLSRKYWMADETAKECRNCLMPFTSLRRKHHCRICGQIFCSRCASNIVPGERWGQKGGVRTCDQCKAMLEEYDRREQIDAEARAQSHARKGSSVSNAATEADEPPDLHTPLSQFAATTLFANDANALPRRRDSDVDEEADASQLDIRRIEALGDVEADESTVQEVAPFRSGLSDDTDAPETDLLPTDHPTSVPLGIELGTSSAVAAPTDHDTDPDSVPTQLSTNKAESLPVDDQDEATAPEVPSSEPSVIIASDDEGSTHLQDKPPAAHPTTPPKVSLPPLSMSQREPDPATPPLGSPIKRSTARQKLMHGASRFVTSTALGPASLVYFLRMLHQLLLAEHVGDVQEWKEIIKLLALSVIERIHVRTRNTVLTDIRHFVKIKCFPGGQVSDCEFLDGFVCTKNVGTRGMASFLPMRHARIMIIAFPIEYHRNASQLMSLESIMAQEREFLRILVARIAAKRPHVVISEKSVSHMALEMFEKARIVVFSCMKRTAIDTIAHCTQAEIISSIDRLALEPRLGRCATISVDTYQQFDEPARRKPLLRIEVTSKEVSSALVLRGATLPKLRRIKAILALMVFVGYNLKLEEFLRRDVGAVLDWSVINFHAGPSQGAPSQPNEDDMQRRIILDETLKKYQRLLLSASISVVLPPPYLVTRMKYVFDRIHMLRATEMEQETFVYKAEDDTPSDDDTVALQDHSITLCAPHMWRHTTDLAMLEAEQCVIQTCWHACVSHMTKLLTPFAHQRLIVLAAKTCAATLQTCYGPDYATHELYGPDDVPLGQFLENTCAESLLPCDARGCDSANLVHYKTWIHNAMQVQMVIERFACPLPGQEDVLLCWSYCKTCETTTPVTRLSDEGWSVSFAKYLELQFYPNASCHSSTCQHDYYRDAVRYFALHNFAIRFHAEPIELWEVVPPILKSIRNDENLCETVNTEVKSLFEKNLRYWRSVCGRITALRQELATRDVYAEPALAKVRTEADALLERILDIAVADCAEVEQHLSDSYWQLDRSILTLNDVRRFLQDKVVEWDMLFIEFDKQSSVSERELRRLAEHYRKRAAQRGDGDDTDTEMTDTPMEKRHLELSSFMELWAGFDKEKHKEEAQRIEDAKRISVSIDGVAASSRERSASSSYTASRAPPGSEEKATSPSSSVTPPSQTPAPEEAKDDAPQTHAAPDEHEHAMPAMPTMPTSESAATLKLSQKDDAPTTDETPAVTATSTQPDAGHEEHASAPPTEEPALLAPVSRTPAASPLTTAGAPSRTPSPSKPRYRPSHETLQAAKAALRPATSRASEHRARMDAENSSSKTPVSGLRLTRPPNSFASFVHHRSEGLTLRPPWSDTKNTRHRTQESVSKVRREATARSQVAKMAKHYDQLHRDAEHARLASRVRRARPVTTTHATVEVFKSLRDAVRGDESDNEDDAKPLEQSNAARRGASWLGEDARVPPSSRSSTLEPKIPEPQEGIPDPGPHHTEATGPMSIQVSAPAGDSVSEFVVPGQSVVSETASMPPMPSQTADDVRSIAASDTGTDVPLSETASISDGTVPETSTEIVPERTRLFHVLESIWRMHVGHMKALDYPFLSTDHVFSDARVVVREDEPSSIIAFTLDSHSYRDQLLQSRQSRRAQCVDERTYLEQELRRTEGLHSLYEFDTGSVKLWCKVFFAEQFDALRQLCECDAHFVSSLARCVKWQSQGGKSGSAFLKTRDDRLVVKQLSRAELDGFSKFAPEYFSYLADCQAQERPTTLTKIYGYFRIGFKNNHTGKGFKMDFLVMENLLYGRTATKIFDLKGSTRHRFAQETGSAHEVLLDENLARYVQTAPLYVREHSKRILRTALYNDSLFLTDMNVMDYSLIVALDATRNELVIGIIDYLRTYTWDKRVESFVKETAILGGGGKGEPTIITPRQYRMRFLTFLDRHVLMTPDPWMQPGWVQ</sequence>
<feature type="region of interest" description="Disordered" evidence="11">
    <location>
        <begin position="378"/>
        <end position="522"/>
    </location>
</feature>
<dbReference type="Gene3D" id="3.30.810.10">
    <property type="entry name" value="2-Layer Sandwich"/>
    <property type="match status" value="1"/>
</dbReference>
<feature type="region of interest" description="Disordered" evidence="11">
    <location>
        <begin position="66"/>
        <end position="98"/>
    </location>
</feature>
<evidence type="ECO:0000256" key="1">
    <source>
        <dbReference type="ARBA" id="ARBA00012009"/>
    </source>
</evidence>
<dbReference type="Gene3D" id="3.30.40.10">
    <property type="entry name" value="Zinc/RING finger domain, C3HC4 (zinc finger)"/>
    <property type="match status" value="1"/>
</dbReference>
<dbReference type="STRING" id="77020.A0A0M8MW25"/>
<accession>A0A0M8MW25</accession>
<feature type="compositionally biased region" description="Low complexity" evidence="11">
    <location>
        <begin position="1347"/>
        <end position="1356"/>
    </location>
</feature>
<evidence type="ECO:0000259" key="13">
    <source>
        <dbReference type="PROSITE" id="PS51455"/>
    </source>
</evidence>
<evidence type="ECO:0000256" key="9">
    <source>
        <dbReference type="PROSITE-ProRule" id="PRU00091"/>
    </source>
</evidence>
<dbReference type="InterPro" id="IPR027409">
    <property type="entry name" value="GroEL-like_apical_dom_sf"/>
</dbReference>
<dbReference type="SMART" id="SM00330">
    <property type="entry name" value="PIPKc"/>
    <property type="match status" value="1"/>
</dbReference>
<evidence type="ECO:0000313" key="14">
    <source>
        <dbReference type="EMBL" id="KOS14691.1"/>
    </source>
</evidence>
<dbReference type="SUPFAM" id="SSF52029">
    <property type="entry name" value="GroEL apical domain-like"/>
    <property type="match status" value="1"/>
</dbReference>
<feature type="compositionally biased region" description="Basic and acidic residues" evidence="11">
    <location>
        <begin position="1565"/>
        <end position="1578"/>
    </location>
</feature>
<feature type="region of interest" description="Disordered" evidence="11">
    <location>
        <begin position="304"/>
        <end position="332"/>
    </location>
</feature>
<evidence type="ECO:0000256" key="8">
    <source>
        <dbReference type="ARBA" id="ARBA00022840"/>
    </source>
</evidence>
<dbReference type="InterPro" id="IPR044769">
    <property type="entry name" value="PIKfyve_PIPKc"/>
</dbReference>
<dbReference type="PANTHER" id="PTHR45748:SF7">
    <property type="entry name" value="1-PHOSPHATIDYLINOSITOL 3-PHOSPHATE 5-KINASE-RELATED"/>
    <property type="match status" value="1"/>
</dbReference>
<dbReference type="GO" id="GO:0000329">
    <property type="term" value="C:fungal-type vacuole membrane"/>
    <property type="evidence" value="ECO:0007669"/>
    <property type="project" value="TreeGrafter"/>
</dbReference>
<dbReference type="Pfam" id="PF00118">
    <property type="entry name" value="Cpn60_TCP1"/>
    <property type="match status" value="1"/>
</dbReference>
<feature type="compositionally biased region" description="Polar residues" evidence="11">
    <location>
        <begin position="13"/>
        <end position="29"/>
    </location>
</feature>
<evidence type="ECO:0000256" key="6">
    <source>
        <dbReference type="ARBA" id="ARBA00022777"/>
    </source>
</evidence>
<keyword evidence="5 9" id="KW-0863">Zinc-finger</keyword>
<evidence type="ECO:0000256" key="10">
    <source>
        <dbReference type="PROSITE-ProRule" id="PRU00781"/>
    </source>
</evidence>
<evidence type="ECO:0000256" key="2">
    <source>
        <dbReference type="ARBA" id="ARBA00022679"/>
    </source>
</evidence>
<dbReference type="PROSITE" id="PS51455">
    <property type="entry name" value="PIPK"/>
    <property type="match status" value="1"/>
</dbReference>
<evidence type="ECO:0000256" key="7">
    <source>
        <dbReference type="ARBA" id="ARBA00022833"/>
    </source>
</evidence>
<reference evidence="14 15" key="1">
    <citation type="submission" date="2015-07" db="EMBL/GenBank/DDBJ databases">
        <title>Draft Genome Sequence of Malassezia furfur CBS1878 and Malassezia pachydermatis CBS1879.</title>
        <authorList>
            <person name="Triana S."/>
            <person name="Ohm R."/>
            <person name="Gonzalez A."/>
            <person name="DeCock H."/>
            <person name="Restrepo S."/>
            <person name="Celis A."/>
        </authorList>
    </citation>
    <scope>NUCLEOTIDE SEQUENCE [LARGE SCALE GENOMIC DNA]</scope>
    <source>
        <strain evidence="14 15">CBS 1879</strain>
    </source>
</reference>
<dbReference type="InterPro" id="IPR000306">
    <property type="entry name" value="Znf_FYVE"/>
</dbReference>
<dbReference type="InterPro" id="IPR017455">
    <property type="entry name" value="Znf_FYVE-rel"/>
</dbReference>
<dbReference type="EC" id="2.7.1.150" evidence="1"/>
<keyword evidence="2 10" id="KW-0808">Transferase</keyword>
<keyword evidence="4 10" id="KW-0547">Nucleotide-binding</keyword>
<protein>
    <recommendedName>
        <fullName evidence="1">1-phosphatidylinositol-3-phosphate 5-kinase</fullName>
        <ecNumber evidence="1">2.7.1.150</ecNumber>
    </recommendedName>
</protein>
<keyword evidence="7" id="KW-0862">Zinc</keyword>
<feature type="compositionally biased region" description="Polar residues" evidence="11">
    <location>
        <begin position="440"/>
        <end position="449"/>
    </location>
</feature>
<feature type="compositionally biased region" description="Low complexity" evidence="11">
    <location>
        <begin position="1449"/>
        <end position="1461"/>
    </location>
</feature>
<keyword evidence="8 10" id="KW-0067">ATP-binding</keyword>
<dbReference type="SUPFAM" id="SSF57903">
    <property type="entry name" value="FYVE/PHD zinc finger"/>
    <property type="match status" value="1"/>
</dbReference>
<feature type="compositionally biased region" description="Polar residues" evidence="11">
    <location>
        <begin position="1752"/>
        <end position="1766"/>
    </location>
</feature>
<feature type="region of interest" description="Disordered" evidence="11">
    <location>
        <begin position="1337"/>
        <end position="1536"/>
    </location>
</feature>
<dbReference type="InterPro" id="IPR002423">
    <property type="entry name" value="Cpn60/GroEL/TCP-1"/>
</dbReference>
<proteinExistence type="predicted"/>
<feature type="region of interest" description="Disordered" evidence="11">
    <location>
        <begin position="1743"/>
        <end position="1766"/>
    </location>
</feature>
<feature type="compositionally biased region" description="Basic and acidic residues" evidence="11">
    <location>
        <begin position="1381"/>
        <end position="1400"/>
    </location>
</feature>
<feature type="compositionally biased region" description="Basic and acidic residues" evidence="11">
    <location>
        <begin position="145"/>
        <end position="158"/>
    </location>
</feature>
<dbReference type="OrthoDB" id="158357at2759"/>
<dbReference type="FunFam" id="3.30.810.10:FF:000001">
    <property type="entry name" value="1-phosphatidylinositol 3-phosphate 5-kinase FAB1"/>
    <property type="match status" value="1"/>
</dbReference>
<feature type="compositionally biased region" description="Polar residues" evidence="11">
    <location>
        <begin position="1427"/>
        <end position="1440"/>
    </location>
</feature>
<keyword evidence="15" id="KW-1185">Reference proteome</keyword>
<feature type="region of interest" description="Disordered" evidence="11">
    <location>
        <begin position="1550"/>
        <end position="1706"/>
    </location>
</feature>
<evidence type="ECO:0000313" key="15">
    <source>
        <dbReference type="Proteomes" id="UP000037751"/>
    </source>
</evidence>
<evidence type="ECO:0000259" key="12">
    <source>
        <dbReference type="PROSITE" id="PS50178"/>
    </source>
</evidence>
<dbReference type="GO" id="GO:0005524">
    <property type="term" value="F:ATP binding"/>
    <property type="evidence" value="ECO:0007669"/>
    <property type="project" value="UniProtKB-UniRule"/>
</dbReference>
<dbReference type="Pfam" id="PF01363">
    <property type="entry name" value="FYVE"/>
    <property type="match status" value="1"/>
</dbReference>
<feature type="region of interest" description="Disordered" evidence="11">
    <location>
        <begin position="131"/>
        <end position="158"/>
    </location>
</feature>
<dbReference type="Gene3D" id="3.50.7.10">
    <property type="entry name" value="GroEL"/>
    <property type="match status" value="1"/>
</dbReference>
<feature type="compositionally biased region" description="Pro residues" evidence="11">
    <location>
        <begin position="490"/>
        <end position="500"/>
    </location>
</feature>
<evidence type="ECO:0000256" key="3">
    <source>
        <dbReference type="ARBA" id="ARBA00022723"/>
    </source>
</evidence>
<keyword evidence="6 10" id="KW-0418">Kinase</keyword>
<gene>
    <name evidence="14" type="ORF">Malapachy_0633</name>
</gene>
<dbReference type="GeneID" id="28727024"/>
<dbReference type="InterPro" id="IPR013083">
    <property type="entry name" value="Znf_RING/FYVE/PHD"/>
</dbReference>
<dbReference type="SUPFAM" id="SSF56104">
    <property type="entry name" value="SAICAR synthase-like"/>
    <property type="match status" value="1"/>
</dbReference>
<dbReference type="Pfam" id="PF01504">
    <property type="entry name" value="PIP5K"/>
    <property type="match status" value="2"/>
</dbReference>
<evidence type="ECO:0000256" key="5">
    <source>
        <dbReference type="ARBA" id="ARBA00022771"/>
    </source>
</evidence>
<organism evidence="14 15">
    <name type="scientific">Malassezia pachydermatis</name>
    <dbReference type="NCBI Taxonomy" id="77020"/>
    <lineage>
        <taxon>Eukaryota</taxon>
        <taxon>Fungi</taxon>
        <taxon>Dikarya</taxon>
        <taxon>Basidiomycota</taxon>
        <taxon>Ustilaginomycotina</taxon>
        <taxon>Malasseziomycetes</taxon>
        <taxon>Malasseziales</taxon>
        <taxon>Malasseziaceae</taxon>
        <taxon>Malassezia</taxon>
    </lineage>
</organism>
<dbReference type="Gene3D" id="3.30.800.10">
    <property type="entry name" value="Phosphatidylinositol Phosphate Kinase II Beta"/>
    <property type="match status" value="1"/>
</dbReference>
<dbReference type="InterPro" id="IPR027483">
    <property type="entry name" value="PInositol-4-P-4/5-kinase_C_sf"/>
</dbReference>
<dbReference type="PROSITE" id="PS50178">
    <property type="entry name" value="ZF_FYVE"/>
    <property type="match status" value="1"/>
</dbReference>
<dbReference type="GO" id="GO:0046854">
    <property type="term" value="P:phosphatidylinositol phosphate biosynthetic process"/>
    <property type="evidence" value="ECO:0007669"/>
    <property type="project" value="TreeGrafter"/>
</dbReference>
<feature type="compositionally biased region" description="Basic and acidic residues" evidence="11">
    <location>
        <begin position="1623"/>
        <end position="1633"/>
    </location>
</feature>
<feature type="compositionally biased region" description="Basic and acidic residues" evidence="11">
    <location>
        <begin position="71"/>
        <end position="83"/>
    </location>
</feature>
<feature type="domain" description="FYVE-type" evidence="12">
    <location>
        <begin position="233"/>
        <end position="293"/>
    </location>
</feature>
<evidence type="ECO:0000256" key="4">
    <source>
        <dbReference type="ARBA" id="ARBA00022741"/>
    </source>
</evidence>
<dbReference type="GO" id="GO:0010008">
    <property type="term" value="C:endosome membrane"/>
    <property type="evidence" value="ECO:0007669"/>
    <property type="project" value="TreeGrafter"/>
</dbReference>
<dbReference type="FunFam" id="3.30.40.10:FF:000283">
    <property type="entry name" value="1-phosphatidylinositol-3-phosphate 5-kinase (Fab1)"/>
    <property type="match status" value="1"/>
</dbReference>
<keyword evidence="3" id="KW-0479">Metal-binding</keyword>
<dbReference type="CDD" id="cd17300">
    <property type="entry name" value="PIPKc_PIKfyve"/>
    <property type="match status" value="1"/>
</dbReference>
<dbReference type="RefSeq" id="XP_017992323.1">
    <property type="nucleotide sequence ID" value="XM_018135149.1"/>
</dbReference>
<dbReference type="InterPro" id="IPR011011">
    <property type="entry name" value="Znf_FYVE_PHD"/>
</dbReference>
<name>A0A0M8MW25_9BASI</name>
<feature type="domain" description="PIPK" evidence="13">
    <location>
        <begin position="1812"/>
        <end position="2134"/>
    </location>
</feature>
<dbReference type="SMART" id="SM00064">
    <property type="entry name" value="FYVE"/>
    <property type="match status" value="1"/>
</dbReference>
<dbReference type="PANTHER" id="PTHR45748">
    <property type="entry name" value="1-PHOSPHATIDYLINOSITOL 3-PHOSPHATE 5-KINASE-RELATED"/>
    <property type="match status" value="1"/>
</dbReference>
<feature type="compositionally biased region" description="Basic and acidic residues" evidence="11">
    <location>
        <begin position="1588"/>
        <end position="1601"/>
    </location>
</feature>
<feature type="compositionally biased region" description="Low complexity" evidence="11">
    <location>
        <begin position="1365"/>
        <end position="1380"/>
    </location>
</feature>
<dbReference type="FunFam" id="3.50.7.10:FF:000007">
    <property type="entry name" value="1-phosphatidylinositol 3-phosphate 5-kinase isoform X1"/>
    <property type="match status" value="1"/>
</dbReference>